<feature type="domain" description="RelA/SpoT" evidence="2">
    <location>
        <begin position="68"/>
        <end position="191"/>
    </location>
</feature>
<proteinExistence type="predicted"/>
<name>A0A7W8H710_9FIRM</name>
<dbReference type="RefSeq" id="WP_243164593.1">
    <property type="nucleotide sequence ID" value="NZ_CAWVEG010000130.1"/>
</dbReference>
<evidence type="ECO:0000313" key="3">
    <source>
        <dbReference type="EMBL" id="MBB5263069.1"/>
    </source>
</evidence>
<protein>
    <submittedName>
        <fullName evidence="3">Putative GTP pyrophosphokinase</fullName>
        <ecNumber evidence="3">2.7.6.5</ecNumber>
    </submittedName>
</protein>
<dbReference type="InterPro" id="IPR043519">
    <property type="entry name" value="NT_sf"/>
</dbReference>
<accession>A0A7W8H710</accession>
<keyword evidence="4" id="KW-1185">Reference proteome</keyword>
<dbReference type="InterPro" id="IPR052366">
    <property type="entry name" value="GTP_Pyrophosphokinase"/>
</dbReference>
<reference evidence="3 4" key="1">
    <citation type="submission" date="2020-08" db="EMBL/GenBank/DDBJ databases">
        <title>Genomic Encyclopedia of Type Strains, Phase IV (KMG-IV): sequencing the most valuable type-strain genomes for metagenomic binning, comparative biology and taxonomic classification.</title>
        <authorList>
            <person name="Goeker M."/>
        </authorList>
    </citation>
    <scope>NUCLEOTIDE SEQUENCE [LARGE SCALE GENOMIC DNA]</scope>
    <source>
        <strain evidence="3 4">DSM 106146</strain>
    </source>
</reference>
<dbReference type="Gene3D" id="3.30.460.10">
    <property type="entry name" value="Beta Polymerase, domain 2"/>
    <property type="match status" value="1"/>
</dbReference>
<dbReference type="Gene3D" id="1.10.287.860">
    <property type="entry name" value="Nucleotidyltransferase"/>
    <property type="match status" value="1"/>
</dbReference>
<dbReference type="InterPro" id="IPR007685">
    <property type="entry name" value="RelA_SpoT"/>
</dbReference>
<dbReference type="PANTHER" id="PTHR47837">
    <property type="entry name" value="GTP PYROPHOSPHOKINASE YJBM"/>
    <property type="match status" value="1"/>
</dbReference>
<keyword evidence="3" id="KW-0418">Kinase</keyword>
<dbReference type="EC" id="2.7.6.5" evidence="3"/>
<organism evidence="3 4">
    <name type="scientific">Catenibacillus scindens</name>
    <dbReference type="NCBI Taxonomy" id="673271"/>
    <lineage>
        <taxon>Bacteria</taxon>
        <taxon>Bacillati</taxon>
        <taxon>Bacillota</taxon>
        <taxon>Clostridia</taxon>
        <taxon>Lachnospirales</taxon>
        <taxon>Lachnospiraceae</taxon>
        <taxon>Catenibacillus</taxon>
    </lineage>
</organism>
<dbReference type="GO" id="GO:0016301">
    <property type="term" value="F:kinase activity"/>
    <property type="evidence" value="ECO:0007669"/>
    <property type="project" value="UniProtKB-KW"/>
</dbReference>
<dbReference type="SUPFAM" id="SSF81301">
    <property type="entry name" value="Nucleotidyltransferase"/>
    <property type="match status" value="1"/>
</dbReference>
<comment type="pathway">
    <text evidence="1">Purine metabolism; ppGpp biosynthesis; ppGpp from GTP: step 1/2.</text>
</comment>
<gene>
    <name evidence="3" type="ORF">HNP82_000163</name>
</gene>
<sequence length="223" mass="26271">MTELEKVLGTFDGEEDTHDVADTQLRRDFEVAMMMYAGAIREVRTKLEVLNDEFKIRSRRNPIHYINSRIKTPASILEKMHRRGYPVTMESLRENMHDIAGIRVICAYASDIYSIADMLMKQDDVMVLMVKDYLKNPKPNGYRSLHLVIEIPVYFSDRKQFIKVEVQIRTMAMDFWASLEHQIRYKTDGRPSEDISNELRECAEIIHDTDARMERLYKKMQSL</sequence>
<dbReference type="UniPathway" id="UPA00908">
    <property type="reaction ID" value="UER00884"/>
</dbReference>
<dbReference type="EMBL" id="JACHFW010000001">
    <property type="protein sequence ID" value="MBB5263069.1"/>
    <property type="molecule type" value="Genomic_DNA"/>
</dbReference>
<evidence type="ECO:0000259" key="2">
    <source>
        <dbReference type="SMART" id="SM00954"/>
    </source>
</evidence>
<comment type="caution">
    <text evidence="3">The sequence shown here is derived from an EMBL/GenBank/DDBJ whole genome shotgun (WGS) entry which is preliminary data.</text>
</comment>
<dbReference type="AlphaFoldDB" id="A0A7W8H710"/>
<dbReference type="GO" id="GO:0008728">
    <property type="term" value="F:GTP diphosphokinase activity"/>
    <property type="evidence" value="ECO:0007669"/>
    <property type="project" value="UniProtKB-EC"/>
</dbReference>
<dbReference type="CDD" id="cd05399">
    <property type="entry name" value="NT_Rel-Spo_like"/>
    <property type="match status" value="1"/>
</dbReference>
<dbReference type="SMART" id="SM00954">
    <property type="entry name" value="RelA_SpoT"/>
    <property type="match status" value="1"/>
</dbReference>
<dbReference type="PANTHER" id="PTHR47837:SF2">
    <property type="entry name" value="GTP PYROPHOSPHOKINASE YWAC"/>
    <property type="match status" value="1"/>
</dbReference>
<dbReference type="Proteomes" id="UP000543642">
    <property type="component" value="Unassembled WGS sequence"/>
</dbReference>
<dbReference type="GO" id="GO:0015970">
    <property type="term" value="P:guanosine tetraphosphate biosynthetic process"/>
    <property type="evidence" value="ECO:0007669"/>
    <property type="project" value="UniProtKB-UniPathway"/>
</dbReference>
<evidence type="ECO:0000313" key="4">
    <source>
        <dbReference type="Proteomes" id="UP000543642"/>
    </source>
</evidence>
<evidence type="ECO:0000256" key="1">
    <source>
        <dbReference type="ARBA" id="ARBA00004976"/>
    </source>
</evidence>
<dbReference type="Pfam" id="PF04607">
    <property type="entry name" value="RelA_SpoT"/>
    <property type="match status" value="1"/>
</dbReference>
<keyword evidence="3" id="KW-0808">Transferase</keyword>